<keyword evidence="2" id="KW-0723">Serine/threonine-protein kinase</keyword>
<feature type="domain" description="Protein kinase" evidence="11">
    <location>
        <begin position="16"/>
        <end position="280"/>
    </location>
</feature>
<dbReference type="Pfam" id="PF00069">
    <property type="entry name" value="Pkinase"/>
    <property type="match status" value="1"/>
</dbReference>
<dbReference type="InterPro" id="IPR008266">
    <property type="entry name" value="Tyr_kinase_AS"/>
</dbReference>
<dbReference type="FunFam" id="3.30.200.20:FF:000035">
    <property type="entry name" value="Serine/threonine protein kinase Stk1"/>
    <property type="match status" value="1"/>
</dbReference>
<feature type="domain" description="CBM2" evidence="12">
    <location>
        <begin position="371"/>
        <end position="480"/>
    </location>
</feature>
<dbReference type="PROSITE" id="PS00107">
    <property type="entry name" value="PROTEIN_KINASE_ATP"/>
    <property type="match status" value="1"/>
</dbReference>
<evidence type="ECO:0000256" key="9">
    <source>
        <dbReference type="PROSITE-ProRule" id="PRU10141"/>
    </source>
</evidence>
<feature type="region of interest" description="Disordered" evidence="10">
    <location>
        <begin position="486"/>
        <end position="548"/>
    </location>
</feature>
<comment type="caution">
    <text evidence="13">The sequence shown here is derived from an EMBL/GenBank/DDBJ whole genome shotgun (WGS) entry which is preliminary data.</text>
</comment>
<evidence type="ECO:0000313" key="14">
    <source>
        <dbReference type="Proteomes" id="UP000319825"/>
    </source>
</evidence>
<evidence type="ECO:0000256" key="1">
    <source>
        <dbReference type="ARBA" id="ARBA00012513"/>
    </source>
</evidence>
<proteinExistence type="predicted"/>
<dbReference type="InterPro" id="IPR011009">
    <property type="entry name" value="Kinase-like_dom_sf"/>
</dbReference>
<evidence type="ECO:0000256" key="5">
    <source>
        <dbReference type="ARBA" id="ARBA00022777"/>
    </source>
</evidence>
<name>A0A562I7L2_MICOL</name>
<dbReference type="Proteomes" id="UP000319825">
    <property type="component" value="Unassembled WGS sequence"/>
</dbReference>
<comment type="catalytic activity">
    <reaction evidence="8">
        <text>L-seryl-[protein] + ATP = O-phospho-L-seryl-[protein] + ADP + H(+)</text>
        <dbReference type="Rhea" id="RHEA:17989"/>
        <dbReference type="Rhea" id="RHEA-COMP:9863"/>
        <dbReference type="Rhea" id="RHEA-COMP:11604"/>
        <dbReference type="ChEBI" id="CHEBI:15378"/>
        <dbReference type="ChEBI" id="CHEBI:29999"/>
        <dbReference type="ChEBI" id="CHEBI:30616"/>
        <dbReference type="ChEBI" id="CHEBI:83421"/>
        <dbReference type="ChEBI" id="CHEBI:456216"/>
        <dbReference type="EC" id="2.7.11.1"/>
    </reaction>
</comment>
<dbReference type="EMBL" id="VLKE01000001">
    <property type="protein sequence ID" value="TWH66715.1"/>
    <property type="molecule type" value="Genomic_DNA"/>
</dbReference>
<dbReference type="PROSITE" id="PS51173">
    <property type="entry name" value="CBM2"/>
    <property type="match status" value="1"/>
</dbReference>
<dbReference type="Gene3D" id="1.10.510.10">
    <property type="entry name" value="Transferase(Phosphotransferase) domain 1"/>
    <property type="match status" value="1"/>
</dbReference>
<evidence type="ECO:0000256" key="2">
    <source>
        <dbReference type="ARBA" id="ARBA00022527"/>
    </source>
</evidence>
<dbReference type="Gene3D" id="2.60.40.290">
    <property type="match status" value="1"/>
</dbReference>
<keyword evidence="5 13" id="KW-0418">Kinase</keyword>
<dbReference type="PROSITE" id="PS50011">
    <property type="entry name" value="PROTEIN_KINASE_DOM"/>
    <property type="match status" value="1"/>
</dbReference>
<keyword evidence="14" id="KW-1185">Reference proteome</keyword>
<dbReference type="InterPro" id="IPR008965">
    <property type="entry name" value="CBM2/CBM3_carb-bd_dom_sf"/>
</dbReference>
<feature type="binding site" evidence="9">
    <location>
        <position position="45"/>
    </location>
    <ligand>
        <name>ATP</name>
        <dbReference type="ChEBI" id="CHEBI:30616"/>
    </ligand>
</feature>
<accession>A0A562I7L2</accession>
<dbReference type="CDD" id="cd14014">
    <property type="entry name" value="STKc_PknB_like"/>
    <property type="match status" value="1"/>
</dbReference>
<dbReference type="SMART" id="SM00637">
    <property type="entry name" value="CBD_II"/>
    <property type="match status" value="1"/>
</dbReference>
<evidence type="ECO:0000313" key="13">
    <source>
        <dbReference type="EMBL" id="TWH66715.1"/>
    </source>
</evidence>
<evidence type="ECO:0000256" key="10">
    <source>
        <dbReference type="SAM" id="MobiDB-lite"/>
    </source>
</evidence>
<dbReference type="GO" id="GO:0004553">
    <property type="term" value="F:hydrolase activity, hydrolyzing O-glycosyl compounds"/>
    <property type="evidence" value="ECO:0007669"/>
    <property type="project" value="InterPro"/>
</dbReference>
<dbReference type="SUPFAM" id="SSF56112">
    <property type="entry name" value="Protein kinase-like (PK-like)"/>
    <property type="match status" value="1"/>
</dbReference>
<sequence>MGGGVGKDTQLLGERYRLIEQLGAGGMSVVWRGYDEVLGRQVAVKVLASRLASDKAFRHRIRIEAQAAARLCHPNITNVYDYGESEQGGLTVPYVVMELLDGGSLSARLGRGGTLPWREAVTIGAEVASALATAHARGVVHRDVTPGNVMLTSTGVKVVDFGISALAGESEKGPDGALLGTPAYLAPERLDNGQVSPATDVYAVGLLLYRMLVGRLPWQASTTTQMLRAHMYNDPEPMPEVPGLPGEIAGLVRRCLAKRPEDRPVTAEVARTLAEAAGILAIMPVSPAPGPHTLDPAVLANAGTTILPWSSDTDALPFSGRTRGRRVTRRRTVEAGMAAAGLVAVTAAMWGVTSRSPASGGVERPVEARIGLPEPAPCAVDYALRRDSGKDFTAELTLTNTGDRELRDWTMSFTFPGRQTVTKADPAVRQQGRTVEVRPAAQPGALAPGASQKVALTGTYTGANPLPVEFRLGGATCGVQVSGVAGSMPTTAPPPAKAPPAPAPKKTTTVKAGGSAGKGGSNGEAKSGKSGKSGKGKGSGGGDKGKAQ</sequence>
<dbReference type="Gene3D" id="3.30.200.20">
    <property type="entry name" value="Phosphorylase Kinase, domain 1"/>
    <property type="match status" value="1"/>
</dbReference>
<protein>
    <recommendedName>
        <fullName evidence="1">non-specific serine/threonine protein kinase</fullName>
        <ecNumber evidence="1">2.7.11.1</ecNumber>
    </recommendedName>
</protein>
<dbReference type="InterPro" id="IPR001919">
    <property type="entry name" value="CBD2"/>
</dbReference>
<comment type="catalytic activity">
    <reaction evidence="7">
        <text>L-threonyl-[protein] + ATP = O-phospho-L-threonyl-[protein] + ADP + H(+)</text>
        <dbReference type="Rhea" id="RHEA:46608"/>
        <dbReference type="Rhea" id="RHEA-COMP:11060"/>
        <dbReference type="Rhea" id="RHEA-COMP:11605"/>
        <dbReference type="ChEBI" id="CHEBI:15378"/>
        <dbReference type="ChEBI" id="CHEBI:30013"/>
        <dbReference type="ChEBI" id="CHEBI:30616"/>
        <dbReference type="ChEBI" id="CHEBI:61977"/>
        <dbReference type="ChEBI" id="CHEBI:456216"/>
        <dbReference type="EC" id="2.7.11.1"/>
    </reaction>
</comment>
<evidence type="ECO:0000256" key="7">
    <source>
        <dbReference type="ARBA" id="ARBA00047899"/>
    </source>
</evidence>
<dbReference type="GO" id="GO:0004674">
    <property type="term" value="F:protein serine/threonine kinase activity"/>
    <property type="evidence" value="ECO:0007669"/>
    <property type="project" value="UniProtKB-KW"/>
</dbReference>
<dbReference type="EC" id="2.7.11.1" evidence="1"/>
<evidence type="ECO:0000256" key="8">
    <source>
        <dbReference type="ARBA" id="ARBA00048679"/>
    </source>
</evidence>
<evidence type="ECO:0000259" key="12">
    <source>
        <dbReference type="PROSITE" id="PS51173"/>
    </source>
</evidence>
<dbReference type="OrthoDB" id="4408092at2"/>
<dbReference type="InterPro" id="IPR012291">
    <property type="entry name" value="CBM2_carb-bd_dom_sf"/>
</dbReference>
<gene>
    <name evidence="13" type="ORF">JD77_01673</name>
</gene>
<organism evidence="13 14">
    <name type="scientific">Micromonospora olivasterospora</name>
    <dbReference type="NCBI Taxonomy" id="1880"/>
    <lineage>
        <taxon>Bacteria</taxon>
        <taxon>Bacillati</taxon>
        <taxon>Actinomycetota</taxon>
        <taxon>Actinomycetes</taxon>
        <taxon>Micromonosporales</taxon>
        <taxon>Micromonosporaceae</taxon>
        <taxon>Micromonospora</taxon>
    </lineage>
</organism>
<dbReference type="Pfam" id="PF00553">
    <property type="entry name" value="CBM_2"/>
    <property type="match status" value="1"/>
</dbReference>
<dbReference type="SUPFAM" id="SSF49384">
    <property type="entry name" value="Carbohydrate-binding domain"/>
    <property type="match status" value="1"/>
</dbReference>
<feature type="compositionally biased region" description="Pro residues" evidence="10">
    <location>
        <begin position="491"/>
        <end position="503"/>
    </location>
</feature>
<feature type="compositionally biased region" description="Gly residues" evidence="10">
    <location>
        <begin position="531"/>
        <end position="542"/>
    </location>
</feature>
<reference evidence="13 14" key="1">
    <citation type="submission" date="2019-07" db="EMBL/GenBank/DDBJ databases">
        <title>R&amp;d 2014.</title>
        <authorList>
            <person name="Klenk H.-P."/>
        </authorList>
    </citation>
    <scope>NUCLEOTIDE SEQUENCE [LARGE SCALE GENOMIC DNA]</scope>
    <source>
        <strain evidence="13 14">DSM 43868</strain>
    </source>
</reference>
<feature type="compositionally biased region" description="Low complexity" evidence="10">
    <location>
        <begin position="504"/>
        <end position="513"/>
    </location>
</feature>
<evidence type="ECO:0000256" key="6">
    <source>
        <dbReference type="ARBA" id="ARBA00022840"/>
    </source>
</evidence>
<dbReference type="AlphaFoldDB" id="A0A562I7L2"/>
<evidence type="ECO:0000259" key="11">
    <source>
        <dbReference type="PROSITE" id="PS50011"/>
    </source>
</evidence>
<dbReference type="PANTHER" id="PTHR43289:SF6">
    <property type="entry name" value="SERINE_THREONINE-PROTEIN KINASE NEKL-3"/>
    <property type="match status" value="1"/>
</dbReference>
<dbReference type="GO" id="GO:0005524">
    <property type="term" value="F:ATP binding"/>
    <property type="evidence" value="ECO:0007669"/>
    <property type="project" value="UniProtKB-UniRule"/>
</dbReference>
<dbReference type="GO" id="GO:0030247">
    <property type="term" value="F:polysaccharide binding"/>
    <property type="evidence" value="ECO:0007669"/>
    <property type="project" value="UniProtKB-UniRule"/>
</dbReference>
<evidence type="ECO:0000256" key="4">
    <source>
        <dbReference type="ARBA" id="ARBA00022741"/>
    </source>
</evidence>
<dbReference type="InterPro" id="IPR017441">
    <property type="entry name" value="Protein_kinase_ATP_BS"/>
</dbReference>
<evidence type="ECO:0000256" key="3">
    <source>
        <dbReference type="ARBA" id="ARBA00022679"/>
    </source>
</evidence>
<dbReference type="GO" id="GO:0005975">
    <property type="term" value="P:carbohydrate metabolic process"/>
    <property type="evidence" value="ECO:0007669"/>
    <property type="project" value="InterPro"/>
</dbReference>
<dbReference type="InterPro" id="IPR000719">
    <property type="entry name" value="Prot_kinase_dom"/>
</dbReference>
<dbReference type="PROSITE" id="PS00109">
    <property type="entry name" value="PROTEIN_KINASE_TYR"/>
    <property type="match status" value="1"/>
</dbReference>
<keyword evidence="3" id="KW-0808">Transferase</keyword>
<keyword evidence="4 9" id="KW-0547">Nucleotide-binding</keyword>
<dbReference type="RefSeq" id="WP_145773747.1">
    <property type="nucleotide sequence ID" value="NZ_BAAATQ010000067.1"/>
</dbReference>
<dbReference type="PANTHER" id="PTHR43289">
    <property type="entry name" value="MITOGEN-ACTIVATED PROTEIN KINASE KINASE KINASE 20-RELATED"/>
    <property type="match status" value="1"/>
</dbReference>
<keyword evidence="6 9" id="KW-0067">ATP-binding</keyword>